<dbReference type="RefSeq" id="WP_321550051.1">
    <property type="nucleotide sequence ID" value="NZ_JAXIVS010000014.1"/>
</dbReference>
<comment type="caution">
    <text evidence="3">The sequence shown here is derived from an EMBL/GenBank/DDBJ whole genome shotgun (WGS) entry which is preliminary data.</text>
</comment>
<keyword evidence="3" id="KW-0449">Lipoprotein</keyword>
<protein>
    <submittedName>
        <fullName evidence="3">TIGR02269 family lipoprotein</fullName>
    </submittedName>
</protein>
<name>A0ABU5HE00_9BACT</name>
<reference evidence="3 4" key="1">
    <citation type="submission" date="2023-12" db="EMBL/GenBank/DDBJ databases">
        <title>the genome sequence of Hyalangium sp. s54d21.</title>
        <authorList>
            <person name="Zhang X."/>
        </authorList>
    </citation>
    <scope>NUCLEOTIDE SEQUENCE [LARGE SCALE GENOMIC DNA]</scope>
    <source>
        <strain evidence="4">s54d21</strain>
    </source>
</reference>
<evidence type="ECO:0000313" key="3">
    <source>
        <dbReference type="EMBL" id="MDY7231339.1"/>
    </source>
</evidence>
<evidence type="ECO:0000256" key="2">
    <source>
        <dbReference type="SAM" id="SignalP"/>
    </source>
</evidence>
<dbReference type="EMBL" id="JAXIVS010000014">
    <property type="protein sequence ID" value="MDY7231339.1"/>
    <property type="molecule type" value="Genomic_DNA"/>
</dbReference>
<keyword evidence="2" id="KW-0732">Signal</keyword>
<evidence type="ECO:0000256" key="1">
    <source>
        <dbReference type="SAM" id="MobiDB-lite"/>
    </source>
</evidence>
<dbReference type="InterPro" id="IPR011755">
    <property type="entry name" value="CHP02269_MYXXA"/>
</dbReference>
<dbReference type="NCBIfam" id="TIGR02269">
    <property type="entry name" value="TIGR02269 family lipoprotein"/>
    <property type="match status" value="1"/>
</dbReference>
<feature type="chain" id="PRO_5046826365" evidence="2">
    <location>
        <begin position="21"/>
        <end position="242"/>
    </location>
</feature>
<feature type="signal peptide" evidence="2">
    <location>
        <begin position="1"/>
        <end position="20"/>
    </location>
</feature>
<organism evidence="3 4">
    <name type="scientific">Hyalangium rubrum</name>
    <dbReference type="NCBI Taxonomy" id="3103134"/>
    <lineage>
        <taxon>Bacteria</taxon>
        <taxon>Pseudomonadati</taxon>
        <taxon>Myxococcota</taxon>
        <taxon>Myxococcia</taxon>
        <taxon>Myxococcales</taxon>
        <taxon>Cystobacterineae</taxon>
        <taxon>Archangiaceae</taxon>
        <taxon>Hyalangium</taxon>
    </lineage>
</organism>
<proteinExistence type="predicted"/>
<dbReference type="Proteomes" id="UP001291309">
    <property type="component" value="Unassembled WGS sequence"/>
</dbReference>
<dbReference type="Pfam" id="PF09533">
    <property type="entry name" value="DUF2380"/>
    <property type="match status" value="1"/>
</dbReference>
<gene>
    <name evidence="3" type="ORF">SYV04_33420</name>
</gene>
<feature type="region of interest" description="Disordered" evidence="1">
    <location>
        <begin position="88"/>
        <end position="109"/>
    </location>
</feature>
<accession>A0ABU5HE00</accession>
<keyword evidence="4" id="KW-1185">Reference proteome</keyword>
<evidence type="ECO:0000313" key="4">
    <source>
        <dbReference type="Proteomes" id="UP001291309"/>
    </source>
</evidence>
<sequence>MRRPLSFLVQLFLVALLLHGCGTSAPSTRAWAEVQSAEASECEDPGADQCIVLACDGEQGECGAFSCQDIDSTAGARASLAHGAELARGGGARPSLRGPGTSRNWRNTGLRKGAKPRMAFHFRYRDGFLPAFPRLEGKLVKHHLFPQAPDLATWFRAQGVNVHDWTMLIPEHIHWRIHSGSARGGLWNQAWREFRDASPTRRYKNEELLAKAFELAYRFDIVGPIVPYGHSLVPPGPQMFAP</sequence>